<proteinExistence type="predicted"/>
<dbReference type="InterPro" id="IPR027417">
    <property type="entry name" value="P-loop_NTPase"/>
</dbReference>
<dbReference type="AlphaFoldDB" id="A0A7S1QED0"/>
<gene>
    <name evidence="1" type="ORF">NDES1114_LOCUS24531</name>
</gene>
<dbReference type="Gene3D" id="3.40.50.300">
    <property type="entry name" value="P-loop containing nucleotide triphosphate hydrolases"/>
    <property type="match status" value="1"/>
</dbReference>
<sequence>MAIAVLVALCFIACGILYRYVVTHASIPSAKQPAIATGQLGSRRPRDRVVVTPRRPPPVVLIGHGGSGRRTLLRLAFLKLAPFRATAAVAHAAAHDLPQDCIVRVDVESGFQFPVPVRWAVTEGSPPKSRDWHQSSATTSDDLAAALSTVAALAKRLRNGTTNQAAHFGVGDPARATVQVVLPPAYDVTMPSTFETIRAAVTTAAADPEACFLWAFPAICDPANSSVRTDIIAKCGIADRTTGVMTKCDLVKADQGTSPAMLIANKLHALRQTGPTLGGGWIAVANACSTTAAKAEWEAAGKPTRELACFLYRHTLTRESTTFEALLERAENTTRERIAPGRRFGHVALKDSLAARYWAPAAQAGAVKMIHKVVSEIAALGTPIARPNPCRDPNACAHLHTLVCWAKEHAPGVFNGPLFNSNVAKDVADDTRRLVDAMHDIVGCETAFEELRRRMAKLTEPVLFGSTGDLAAAKLGDERSNAALNACKELLDHVTKQLTLSTEDGTAPCARAAVERLQAATDRASFVDGFRRQVVTPWKGPLRLRRFKQLMDFLRDVLSRAASDALVEFRAAVDPDMAPSRLRVEIQRGGVGSLHWLACRSDLKRLPAGLYGKLRSAVAKHFATAMDTFEKRLTANPDMVSMSRDLQDPADSDSTHVRALLADAAALVEAHSEARALLRLPANTV</sequence>
<name>A0A7S1QED0_NEODS</name>
<accession>A0A7S1QED0</accession>
<reference evidence="1" key="1">
    <citation type="submission" date="2021-01" db="EMBL/GenBank/DDBJ databases">
        <authorList>
            <person name="Corre E."/>
            <person name="Pelletier E."/>
            <person name="Niang G."/>
            <person name="Scheremetjew M."/>
            <person name="Finn R."/>
            <person name="Kale V."/>
            <person name="Holt S."/>
            <person name="Cochrane G."/>
            <person name="Meng A."/>
            <person name="Brown T."/>
            <person name="Cohen L."/>
        </authorList>
    </citation>
    <scope>NUCLEOTIDE SEQUENCE</scope>
    <source>
        <strain evidence="1">CCAP 1951/1</strain>
    </source>
</reference>
<protein>
    <submittedName>
        <fullName evidence="1">Uncharacterized protein</fullName>
    </submittedName>
</protein>
<evidence type="ECO:0000313" key="1">
    <source>
        <dbReference type="EMBL" id="CAD9134916.1"/>
    </source>
</evidence>
<dbReference type="EMBL" id="HBGF01036625">
    <property type="protein sequence ID" value="CAD9134916.1"/>
    <property type="molecule type" value="Transcribed_RNA"/>
</dbReference>
<organism evidence="1">
    <name type="scientific">Neobodo designis</name>
    <name type="common">Flagellated protozoan</name>
    <name type="synonym">Bodo designis</name>
    <dbReference type="NCBI Taxonomy" id="312471"/>
    <lineage>
        <taxon>Eukaryota</taxon>
        <taxon>Discoba</taxon>
        <taxon>Euglenozoa</taxon>
        <taxon>Kinetoplastea</taxon>
        <taxon>Metakinetoplastina</taxon>
        <taxon>Neobodonida</taxon>
        <taxon>Neobodo</taxon>
    </lineage>
</organism>